<dbReference type="PROSITE" id="PS50887">
    <property type="entry name" value="GGDEF"/>
    <property type="match status" value="1"/>
</dbReference>
<dbReference type="CDD" id="cd01949">
    <property type="entry name" value="GGDEF"/>
    <property type="match status" value="1"/>
</dbReference>
<accession>A0A7Z2T3L4</accession>
<sequence>MSWEKVCQLPSIKHVEVKTLAFLLLFIFLVNTPISYIKKNAIVDIEEKVEKSAQLFASNLAIVQSYISLSRTPLAMNFERDPDAFNATVSKILSGQTYLKLASIVPSEMNNDELNSQSLPIIDLTNDGLYLLRTPVIDQGKEIGQLLLAIEARAYFSYLYNGMFIMAEDGFIHWTRHDDVPQGAHLPENYQEVLRQIHRLGRLKGSIDLGPHTAVFKTVEDIHNDRAYLVHLVNNSEIVPTHIYITFALAIMLVVVTNVFMDTKKRKRELEQISFVDQLSTLNNRHYLDHIEPSILSNDAYHIGIIDIDHFKRVNDSFGHAIGDKVIRSVAQAIKSSIRADDYAFRLGGEEFAVVIKTSDTKVACEAMERIRLKVAECSISPRVTVSIGIAPITKTVKDALSVADQFLYVAKNSGRNQVRSVPYCC</sequence>
<dbReference type="Pfam" id="PF00990">
    <property type="entry name" value="GGDEF"/>
    <property type="match status" value="1"/>
</dbReference>
<dbReference type="EMBL" id="CP047475">
    <property type="protein sequence ID" value="QIA63656.1"/>
    <property type="molecule type" value="Genomic_DNA"/>
</dbReference>
<evidence type="ECO:0000256" key="2">
    <source>
        <dbReference type="ARBA" id="ARBA00012528"/>
    </source>
</evidence>
<protein>
    <recommendedName>
        <fullName evidence="2">diguanylate cyclase</fullName>
        <ecNumber evidence="2">2.7.7.65</ecNumber>
    </recommendedName>
</protein>
<evidence type="ECO:0000256" key="3">
    <source>
        <dbReference type="ARBA" id="ARBA00034247"/>
    </source>
</evidence>
<evidence type="ECO:0000313" key="6">
    <source>
        <dbReference type="EMBL" id="QIA63656.1"/>
    </source>
</evidence>
<dbReference type="Proteomes" id="UP000464262">
    <property type="component" value="Chromosome 1"/>
</dbReference>
<dbReference type="SMART" id="SM00267">
    <property type="entry name" value="GGDEF"/>
    <property type="match status" value="1"/>
</dbReference>
<evidence type="ECO:0000259" key="5">
    <source>
        <dbReference type="PROSITE" id="PS50887"/>
    </source>
</evidence>
<organism evidence="6 7">
    <name type="scientific">Vibrio astriarenae</name>
    <dbReference type="NCBI Taxonomy" id="1481923"/>
    <lineage>
        <taxon>Bacteria</taxon>
        <taxon>Pseudomonadati</taxon>
        <taxon>Pseudomonadota</taxon>
        <taxon>Gammaproteobacteria</taxon>
        <taxon>Vibrionales</taxon>
        <taxon>Vibrionaceae</taxon>
        <taxon>Vibrio</taxon>
    </lineage>
</organism>
<keyword evidence="4" id="KW-0812">Transmembrane</keyword>
<dbReference type="FunFam" id="3.30.70.270:FF:000001">
    <property type="entry name" value="Diguanylate cyclase domain protein"/>
    <property type="match status" value="1"/>
</dbReference>
<name>A0A7Z2T3L4_9VIBR</name>
<gene>
    <name evidence="6" type="ORF">GT360_09065</name>
</gene>
<proteinExistence type="predicted"/>
<dbReference type="Gene3D" id="3.30.70.270">
    <property type="match status" value="1"/>
</dbReference>
<keyword evidence="4" id="KW-1133">Transmembrane helix</keyword>
<dbReference type="NCBIfam" id="TIGR00254">
    <property type="entry name" value="GGDEF"/>
    <property type="match status" value="1"/>
</dbReference>
<feature type="transmembrane region" description="Helical" evidence="4">
    <location>
        <begin position="20"/>
        <end position="37"/>
    </location>
</feature>
<keyword evidence="4" id="KW-0472">Membrane</keyword>
<evidence type="ECO:0000313" key="7">
    <source>
        <dbReference type="Proteomes" id="UP000464262"/>
    </source>
</evidence>
<dbReference type="PANTHER" id="PTHR45138:SF9">
    <property type="entry name" value="DIGUANYLATE CYCLASE DGCM-RELATED"/>
    <property type="match status" value="1"/>
</dbReference>
<dbReference type="GO" id="GO:0052621">
    <property type="term" value="F:diguanylate cyclase activity"/>
    <property type="evidence" value="ECO:0007669"/>
    <property type="project" value="UniProtKB-EC"/>
</dbReference>
<dbReference type="EC" id="2.7.7.65" evidence="2"/>
<dbReference type="InterPro" id="IPR029787">
    <property type="entry name" value="Nucleotide_cyclase"/>
</dbReference>
<dbReference type="PANTHER" id="PTHR45138">
    <property type="entry name" value="REGULATORY COMPONENTS OF SENSORY TRANSDUCTION SYSTEM"/>
    <property type="match status" value="1"/>
</dbReference>
<keyword evidence="7" id="KW-1185">Reference proteome</keyword>
<evidence type="ECO:0000256" key="1">
    <source>
        <dbReference type="ARBA" id="ARBA00001946"/>
    </source>
</evidence>
<dbReference type="SUPFAM" id="SSF55073">
    <property type="entry name" value="Nucleotide cyclase"/>
    <property type="match status" value="1"/>
</dbReference>
<dbReference type="InterPro" id="IPR043128">
    <property type="entry name" value="Rev_trsase/Diguanyl_cyclase"/>
</dbReference>
<dbReference type="RefSeq" id="WP_164648549.1">
    <property type="nucleotide sequence ID" value="NZ_CP047475.1"/>
</dbReference>
<dbReference type="InterPro" id="IPR000160">
    <property type="entry name" value="GGDEF_dom"/>
</dbReference>
<comment type="cofactor">
    <cofactor evidence="1">
        <name>Mg(2+)</name>
        <dbReference type="ChEBI" id="CHEBI:18420"/>
    </cofactor>
</comment>
<dbReference type="InterPro" id="IPR050469">
    <property type="entry name" value="Diguanylate_Cyclase"/>
</dbReference>
<dbReference type="AlphaFoldDB" id="A0A7Z2T3L4"/>
<feature type="transmembrane region" description="Helical" evidence="4">
    <location>
        <begin position="243"/>
        <end position="261"/>
    </location>
</feature>
<dbReference type="KEGG" id="vas:GT360_09065"/>
<evidence type="ECO:0000256" key="4">
    <source>
        <dbReference type="SAM" id="Phobius"/>
    </source>
</evidence>
<reference evidence="6 7" key="1">
    <citation type="submission" date="2020-01" db="EMBL/GenBank/DDBJ databases">
        <title>Whole genome and functional gene identification of agarase of Vibrio HN897.</title>
        <authorList>
            <person name="Liu Y."/>
            <person name="Zhao Z."/>
        </authorList>
    </citation>
    <scope>NUCLEOTIDE SEQUENCE [LARGE SCALE GENOMIC DNA]</scope>
    <source>
        <strain evidence="6 7">HN897</strain>
    </source>
</reference>
<comment type="catalytic activity">
    <reaction evidence="3">
        <text>2 GTP = 3',3'-c-di-GMP + 2 diphosphate</text>
        <dbReference type="Rhea" id="RHEA:24898"/>
        <dbReference type="ChEBI" id="CHEBI:33019"/>
        <dbReference type="ChEBI" id="CHEBI:37565"/>
        <dbReference type="ChEBI" id="CHEBI:58805"/>
        <dbReference type="EC" id="2.7.7.65"/>
    </reaction>
</comment>
<feature type="domain" description="GGDEF" evidence="5">
    <location>
        <begin position="299"/>
        <end position="424"/>
    </location>
</feature>